<dbReference type="InterPro" id="IPR012338">
    <property type="entry name" value="Beta-lactam/transpept-like"/>
</dbReference>
<evidence type="ECO:0000256" key="2">
    <source>
        <dbReference type="ARBA" id="ARBA00022801"/>
    </source>
</evidence>
<keyword evidence="2" id="KW-0378">Hydrolase</keyword>
<dbReference type="PANTHER" id="PTHR30023">
    <property type="entry name" value="D-ALANYL-D-ALANINE CARBOXYPEPTIDASE"/>
    <property type="match status" value="1"/>
</dbReference>
<feature type="chain" id="PRO_5001971190" evidence="3">
    <location>
        <begin position="32"/>
        <end position="455"/>
    </location>
</feature>
<dbReference type="GO" id="GO:0000270">
    <property type="term" value="P:peptidoglycan metabolic process"/>
    <property type="evidence" value="ECO:0007669"/>
    <property type="project" value="TreeGrafter"/>
</dbReference>
<dbReference type="GO" id="GO:0006508">
    <property type="term" value="P:proteolysis"/>
    <property type="evidence" value="ECO:0007669"/>
    <property type="project" value="InterPro"/>
</dbReference>
<name>A0A0A0JDN4_9MICO</name>
<dbReference type="PANTHER" id="PTHR30023:SF0">
    <property type="entry name" value="PENICILLIN-SENSITIVE CARBOXYPEPTIDASE A"/>
    <property type="match status" value="1"/>
</dbReference>
<reference evidence="4 5" key="1">
    <citation type="submission" date="2013-08" db="EMBL/GenBank/DDBJ databases">
        <title>The genome sequence of Knoellia sinensis.</title>
        <authorList>
            <person name="Zhu W."/>
            <person name="Wang G."/>
        </authorList>
    </citation>
    <scope>NUCLEOTIDE SEQUENCE [LARGE SCALE GENOMIC DNA]</scope>
    <source>
        <strain evidence="4 5">KCTC 19936</strain>
    </source>
</reference>
<dbReference type="PRINTS" id="PR00922">
    <property type="entry name" value="DADACBPTASE3"/>
</dbReference>
<dbReference type="STRING" id="1385520.N802_12090"/>
<dbReference type="NCBIfam" id="TIGR00666">
    <property type="entry name" value="PBP4"/>
    <property type="match status" value="1"/>
</dbReference>
<dbReference type="OrthoDB" id="9802627at2"/>
<dbReference type="Proteomes" id="UP000030002">
    <property type="component" value="Unassembled WGS sequence"/>
</dbReference>
<keyword evidence="5" id="KW-1185">Reference proteome</keyword>
<evidence type="ECO:0000256" key="3">
    <source>
        <dbReference type="SAM" id="SignalP"/>
    </source>
</evidence>
<accession>A0A0A0JDN4</accession>
<proteinExistence type="inferred from homology"/>
<evidence type="ECO:0000313" key="5">
    <source>
        <dbReference type="Proteomes" id="UP000030002"/>
    </source>
</evidence>
<dbReference type="SUPFAM" id="SSF56601">
    <property type="entry name" value="beta-lactamase/transpeptidase-like"/>
    <property type="match status" value="1"/>
</dbReference>
<evidence type="ECO:0000256" key="1">
    <source>
        <dbReference type="ARBA" id="ARBA00006096"/>
    </source>
</evidence>
<keyword evidence="3" id="KW-0732">Signal</keyword>
<dbReference type="EMBL" id="AVPJ01000002">
    <property type="protein sequence ID" value="KGN34137.1"/>
    <property type="molecule type" value="Genomic_DNA"/>
</dbReference>
<comment type="similarity">
    <text evidence="1">Belongs to the peptidase S13 family.</text>
</comment>
<dbReference type="AlphaFoldDB" id="A0A0A0JDN4"/>
<dbReference type="RefSeq" id="WP_052109372.1">
    <property type="nucleotide sequence ID" value="NZ_AVPJ01000002.1"/>
</dbReference>
<dbReference type="Gene3D" id="3.40.710.10">
    <property type="entry name" value="DD-peptidase/beta-lactamase superfamily"/>
    <property type="match status" value="2"/>
</dbReference>
<evidence type="ECO:0000313" key="4">
    <source>
        <dbReference type="EMBL" id="KGN34137.1"/>
    </source>
</evidence>
<comment type="caution">
    <text evidence="4">The sequence shown here is derived from an EMBL/GenBank/DDBJ whole genome shotgun (WGS) entry which is preliminary data.</text>
</comment>
<organism evidence="4 5">
    <name type="scientific">Knoellia sinensis KCTC 19936</name>
    <dbReference type="NCBI Taxonomy" id="1385520"/>
    <lineage>
        <taxon>Bacteria</taxon>
        <taxon>Bacillati</taxon>
        <taxon>Actinomycetota</taxon>
        <taxon>Actinomycetes</taxon>
        <taxon>Micrococcales</taxon>
        <taxon>Intrasporangiaceae</taxon>
        <taxon>Knoellia</taxon>
    </lineage>
</organism>
<feature type="signal peptide" evidence="3">
    <location>
        <begin position="1"/>
        <end position="31"/>
    </location>
</feature>
<dbReference type="Pfam" id="PF02113">
    <property type="entry name" value="Peptidase_S13"/>
    <property type="match status" value="2"/>
</dbReference>
<dbReference type="InterPro" id="IPR000667">
    <property type="entry name" value="Peptidase_S13"/>
</dbReference>
<protein>
    <submittedName>
        <fullName evidence="4">Peptidase S13</fullName>
    </submittedName>
</protein>
<dbReference type="eggNOG" id="COG2027">
    <property type="taxonomic scope" value="Bacteria"/>
</dbReference>
<gene>
    <name evidence="4" type="ORF">N802_12090</name>
</gene>
<dbReference type="GO" id="GO:0004185">
    <property type="term" value="F:serine-type carboxypeptidase activity"/>
    <property type="evidence" value="ECO:0007669"/>
    <property type="project" value="InterPro"/>
</dbReference>
<sequence>MMPTIRARGPLSAAAAITAAAALMTSAPAGAVGAVGKARPAEPFRTAVADPRPESAPRPDTPQEILRDRQGASQRGALVGTIPERLAKAGVDPALGSGVSAVVLDAMTGEVIYSRNPSLALMPASNEKLNTAVVALRSMGAKKTFRTEVLTDATRTTLWLKGGGDPSLPATEVRRMAGTARAALAAAGRTSVAVRVDDSRFPAPTNAVGWKDSYLPGDVAPVRALVVDGRNLMDTSMDAGAVFRNELVRLGLTVTSLEREVAPASATRVDLVKSPPLATLVAQMLNGSSNDYAETFHRQSSLFGGHGATWAEANAHSVATLKSVGVNMSGAVIEDGSGLSRADRMSGANMASVLRAISQNRALESVIYRHNALPTAGVSGTLASRFAQPETVCARGRVRAKTGSLSDAVALSGTAYGVDGRKRIFSIIENGAADNAAARFAIERFATAATGCDPA</sequence>